<feature type="domain" description="RNA polymerase Rpb2" evidence="12">
    <location>
        <begin position="557"/>
        <end position="602"/>
    </location>
</feature>
<comment type="caution">
    <text evidence="13">The sequence shown here is derived from an EMBL/GenBank/DDBJ whole genome shotgun (WGS) entry which is preliminary data.</text>
</comment>
<evidence type="ECO:0000313" key="14">
    <source>
        <dbReference type="Proteomes" id="UP001642360"/>
    </source>
</evidence>
<evidence type="ECO:0000256" key="7">
    <source>
        <dbReference type="ARBA" id="ARBA00048552"/>
    </source>
</evidence>
<gene>
    <name evidence="13" type="ORF">ILEXP_LOCUS42654</name>
</gene>
<evidence type="ECO:0000259" key="12">
    <source>
        <dbReference type="Pfam" id="PF04565"/>
    </source>
</evidence>
<reference evidence="13 14" key="1">
    <citation type="submission" date="2024-02" db="EMBL/GenBank/DDBJ databases">
        <authorList>
            <person name="Vignale AGUSTIN F."/>
            <person name="Sosa J E."/>
            <person name="Modenutti C."/>
        </authorList>
    </citation>
    <scope>NUCLEOTIDE SEQUENCE [LARGE SCALE GENOMIC DNA]</scope>
</reference>
<accession>A0ABC8TYQ2</accession>
<evidence type="ECO:0000259" key="11">
    <source>
        <dbReference type="Pfam" id="PF04563"/>
    </source>
</evidence>
<protein>
    <recommendedName>
        <fullName evidence="2">DNA-directed RNA polymerase</fullName>
        <ecNumber evidence="2">2.7.7.6</ecNumber>
    </recommendedName>
</protein>
<dbReference type="GO" id="GO:0003899">
    <property type="term" value="F:DNA-directed RNA polymerase activity"/>
    <property type="evidence" value="ECO:0007669"/>
    <property type="project" value="UniProtKB-EC"/>
</dbReference>
<dbReference type="EC" id="2.7.7.6" evidence="2"/>
<name>A0ABC8TYQ2_9AQUA</name>
<dbReference type="InterPro" id="IPR007644">
    <property type="entry name" value="RNA_pol_bsu_protrusion"/>
</dbReference>
<evidence type="ECO:0000256" key="2">
    <source>
        <dbReference type="ARBA" id="ARBA00012418"/>
    </source>
</evidence>
<evidence type="ECO:0000256" key="3">
    <source>
        <dbReference type="ARBA" id="ARBA00022478"/>
    </source>
</evidence>
<evidence type="ECO:0000256" key="8">
    <source>
        <dbReference type="RuleBase" id="RU000434"/>
    </source>
</evidence>
<evidence type="ECO:0000256" key="1">
    <source>
        <dbReference type="ARBA" id="ARBA00006835"/>
    </source>
</evidence>
<keyword evidence="4" id="KW-0808">Transferase</keyword>
<evidence type="ECO:0000256" key="5">
    <source>
        <dbReference type="ARBA" id="ARBA00022695"/>
    </source>
</evidence>
<proteinExistence type="inferred from homology"/>
<keyword evidence="5" id="KW-0548">Nucleotidyltransferase</keyword>
<dbReference type="Gene3D" id="3.90.1100.10">
    <property type="match status" value="2"/>
</dbReference>
<dbReference type="Gene3D" id="3.90.1110.10">
    <property type="entry name" value="RNA polymerase Rpb2, domain 2"/>
    <property type="match status" value="1"/>
</dbReference>
<dbReference type="EMBL" id="CAUOFW020006120">
    <property type="protein sequence ID" value="CAK9172952.1"/>
    <property type="molecule type" value="Genomic_DNA"/>
</dbReference>
<dbReference type="FunFam" id="3.90.1100.10:FF:000003">
    <property type="entry name" value="DNA-directed RNA polymerase subunit beta"/>
    <property type="match status" value="1"/>
</dbReference>
<feature type="domain" description="RNA polymerase Rpb2" evidence="10">
    <location>
        <begin position="456"/>
        <end position="484"/>
    </location>
</feature>
<dbReference type="GO" id="GO:0000428">
    <property type="term" value="C:DNA-directed RNA polymerase complex"/>
    <property type="evidence" value="ECO:0007669"/>
    <property type="project" value="UniProtKB-KW"/>
</dbReference>
<organism evidence="13 14">
    <name type="scientific">Ilex paraguariensis</name>
    <name type="common">yerba mate</name>
    <dbReference type="NCBI Taxonomy" id="185542"/>
    <lineage>
        <taxon>Eukaryota</taxon>
        <taxon>Viridiplantae</taxon>
        <taxon>Streptophyta</taxon>
        <taxon>Embryophyta</taxon>
        <taxon>Tracheophyta</taxon>
        <taxon>Spermatophyta</taxon>
        <taxon>Magnoliopsida</taxon>
        <taxon>eudicotyledons</taxon>
        <taxon>Gunneridae</taxon>
        <taxon>Pentapetalae</taxon>
        <taxon>asterids</taxon>
        <taxon>campanulids</taxon>
        <taxon>Aquifoliales</taxon>
        <taxon>Aquifoliaceae</taxon>
        <taxon>Ilex</taxon>
    </lineage>
</organism>
<dbReference type="AlphaFoldDB" id="A0ABC8TYQ2"/>
<dbReference type="PANTHER" id="PTHR20856">
    <property type="entry name" value="DNA-DIRECTED RNA POLYMERASE I SUBUNIT 2"/>
    <property type="match status" value="1"/>
</dbReference>
<dbReference type="Pfam" id="PF04565">
    <property type="entry name" value="RNA_pol_Rpb2_3"/>
    <property type="match status" value="1"/>
</dbReference>
<evidence type="ECO:0000313" key="13">
    <source>
        <dbReference type="EMBL" id="CAK9172952.1"/>
    </source>
</evidence>
<dbReference type="InterPro" id="IPR015712">
    <property type="entry name" value="DNA-dir_RNA_pol_su2"/>
</dbReference>
<feature type="domain" description="RNA polymerase beta subunit protrusion" evidence="11">
    <location>
        <begin position="61"/>
        <end position="532"/>
    </location>
</feature>
<evidence type="ECO:0000256" key="4">
    <source>
        <dbReference type="ARBA" id="ARBA00022679"/>
    </source>
</evidence>
<dbReference type="InterPro" id="IPR007642">
    <property type="entry name" value="RNA_pol_Rpb2_2"/>
</dbReference>
<keyword evidence="14" id="KW-1185">Reference proteome</keyword>
<comment type="similarity">
    <text evidence="1 8">Belongs to the RNA polymerase beta chain family.</text>
</comment>
<sequence length="607" mass="69489">MDMGYEYVDQNLNNDIIEVDNDDDDGDDNNNNDDDDDDDEAEQITQEDAWAVISAYFEEKGLVRQQLDSFDEFIQNTMQEIVDESADIEIRPESQHNPGRNSDFAETIYRISFGQIYLSKPMMTESDGETASLFPKAARMRNLTYSSPLYVDVTKRVIKKGYDCEEVTETQDFSKVFIGKVPIMLRSSYCTLYHSSENDLTEVGECPYDQGGYFIINGSEKVLIAQEKMSTNHVYVFKKRQPNKYAYVAEVRSVSESQNKSPSGMFVRMLARTSAKGVIDIFFCRCQFYSLARHSTNMNITRVFLLIAKWGSSGQYIRATLPYIRTEIPIVIVFRALGFVADKDILEHICYDFRDTQMMELLRPSLEEAFVIQNQQVALDYIGKRGSTIGVTRDKRIKYAKEIIQREMLPHVGTGEYCETKKAYYFGYVVPLINYSSDITADSFFLRDVTVCCFTRYIIHRLLLCTLDRRPEDDRDHYANKRLDVAGSLLGGLFRMLFRKLTRDVRSYVQKCVDNGKDVNLQFAIKAKTITSGLKYSLATGNWGQANAAGTRAGVSQVLNRLTYASTLSHLRRLNSPIGREGKLAKPRQLHNSHWGMMCPAEHQKDK</sequence>
<evidence type="ECO:0000259" key="10">
    <source>
        <dbReference type="Pfam" id="PF04561"/>
    </source>
</evidence>
<feature type="region of interest" description="Disordered" evidence="9">
    <location>
        <begin position="1"/>
        <end position="43"/>
    </location>
</feature>
<evidence type="ECO:0000256" key="6">
    <source>
        <dbReference type="ARBA" id="ARBA00023163"/>
    </source>
</evidence>
<dbReference type="Pfam" id="PF04561">
    <property type="entry name" value="RNA_pol_Rpb2_2"/>
    <property type="match status" value="2"/>
</dbReference>
<comment type="catalytic activity">
    <reaction evidence="7">
        <text>RNA(n) + a ribonucleoside 5'-triphosphate = RNA(n+1) + diphosphate</text>
        <dbReference type="Rhea" id="RHEA:21248"/>
        <dbReference type="Rhea" id="RHEA-COMP:14527"/>
        <dbReference type="Rhea" id="RHEA-COMP:17342"/>
        <dbReference type="ChEBI" id="CHEBI:33019"/>
        <dbReference type="ChEBI" id="CHEBI:61557"/>
        <dbReference type="ChEBI" id="CHEBI:140395"/>
        <dbReference type="EC" id="2.7.7.6"/>
    </reaction>
</comment>
<feature type="domain" description="RNA polymerase Rpb2" evidence="10">
    <location>
        <begin position="231"/>
        <end position="430"/>
    </location>
</feature>
<dbReference type="InterPro" id="IPR037034">
    <property type="entry name" value="RNA_pol_Rpb2_2_sf"/>
</dbReference>
<dbReference type="Proteomes" id="UP001642360">
    <property type="component" value="Unassembled WGS sequence"/>
</dbReference>
<dbReference type="Pfam" id="PF04563">
    <property type="entry name" value="RNA_pol_Rpb2_1"/>
    <property type="match status" value="1"/>
</dbReference>
<keyword evidence="6" id="KW-0804">Transcription</keyword>
<keyword evidence="3" id="KW-0240">DNA-directed RNA polymerase</keyword>
<feature type="compositionally biased region" description="Acidic residues" evidence="9">
    <location>
        <begin position="17"/>
        <end position="42"/>
    </location>
</feature>
<dbReference type="InterPro" id="IPR007645">
    <property type="entry name" value="RNA_pol_Rpb2_3"/>
</dbReference>
<evidence type="ECO:0000256" key="9">
    <source>
        <dbReference type="SAM" id="MobiDB-lite"/>
    </source>
</evidence>
<dbReference type="SUPFAM" id="SSF64484">
    <property type="entry name" value="beta and beta-prime subunits of DNA dependent RNA-polymerase"/>
    <property type="match status" value="1"/>
</dbReference>